<evidence type="ECO:0000313" key="1">
    <source>
        <dbReference type="EMBL" id="NEA22665.1"/>
    </source>
</evidence>
<organism evidence="1 2">
    <name type="scientific">Actinomadura bangladeshensis</name>
    <dbReference type="NCBI Taxonomy" id="453573"/>
    <lineage>
        <taxon>Bacteria</taxon>
        <taxon>Bacillati</taxon>
        <taxon>Actinomycetota</taxon>
        <taxon>Actinomycetes</taxon>
        <taxon>Streptosporangiales</taxon>
        <taxon>Thermomonosporaceae</taxon>
        <taxon>Actinomadura</taxon>
    </lineage>
</organism>
<comment type="caution">
    <text evidence="1">The sequence shown here is derived from an EMBL/GenBank/DDBJ whole genome shotgun (WGS) entry which is preliminary data.</text>
</comment>
<dbReference type="RefSeq" id="WP_163054491.1">
    <property type="nucleotide sequence ID" value="NZ_JAAGLI010000213.1"/>
</dbReference>
<accession>A0A6L9QBN5</accession>
<sequence>MTIPNAPLLTATMQHILDHPDQYAPKPYRGEGTLDFMARAVVVAGGEWARPADAPGMSRGLVAAVDDDPPTAVSPGARCWYQNRARRDLGITEGDQLRIVEAEKTGVHALGRVVAGLVAEGEYEQQDRQQRAAACDCPAGEIVHLDGVTITGHKGYCSQGEPRQYVWLENGCMQTGNLHNYALAWSSRQRVSSRVRTWNTVHRVTVTKVRVDEDGNTTYRLTVGHESTEVWGPDN</sequence>
<proteinExistence type="predicted"/>
<gene>
    <name evidence="1" type="ORF">G3I70_09185</name>
</gene>
<dbReference type="EMBL" id="JAAGLI010000213">
    <property type="protein sequence ID" value="NEA22665.1"/>
    <property type="molecule type" value="Genomic_DNA"/>
</dbReference>
<name>A0A6L9QBN5_9ACTN</name>
<dbReference type="Proteomes" id="UP000475532">
    <property type="component" value="Unassembled WGS sequence"/>
</dbReference>
<dbReference type="AlphaFoldDB" id="A0A6L9QBN5"/>
<evidence type="ECO:0000313" key="2">
    <source>
        <dbReference type="Proteomes" id="UP000475532"/>
    </source>
</evidence>
<reference evidence="1 2" key="1">
    <citation type="submission" date="2020-01" db="EMBL/GenBank/DDBJ databases">
        <title>Insect and environment-associated Actinomycetes.</title>
        <authorList>
            <person name="Currrie C."/>
            <person name="Chevrette M."/>
            <person name="Carlson C."/>
            <person name="Stubbendieck R."/>
            <person name="Wendt-Pienkowski E."/>
        </authorList>
    </citation>
    <scope>NUCLEOTIDE SEQUENCE [LARGE SCALE GENOMIC DNA]</scope>
    <source>
        <strain evidence="1 2">SID10258</strain>
    </source>
</reference>
<protein>
    <submittedName>
        <fullName evidence="1">Uncharacterized protein</fullName>
    </submittedName>
</protein>